<keyword evidence="1 4" id="KW-0349">Heme</keyword>
<comment type="caution">
    <text evidence="6">The sequence shown here is derived from an EMBL/GenBank/DDBJ whole genome shotgun (WGS) entry which is preliminary data.</text>
</comment>
<dbReference type="PROSITE" id="PS51007">
    <property type="entry name" value="CYTC"/>
    <property type="match status" value="1"/>
</dbReference>
<evidence type="ECO:0000256" key="3">
    <source>
        <dbReference type="ARBA" id="ARBA00023004"/>
    </source>
</evidence>
<keyword evidence="3 4" id="KW-0408">Iron</keyword>
<dbReference type="Gene3D" id="1.10.760.10">
    <property type="entry name" value="Cytochrome c-like domain"/>
    <property type="match status" value="1"/>
</dbReference>
<evidence type="ECO:0000259" key="5">
    <source>
        <dbReference type="PROSITE" id="PS51007"/>
    </source>
</evidence>
<dbReference type="RefSeq" id="WP_324689341.1">
    <property type="nucleotide sequence ID" value="NZ_BAABCR010000015.1"/>
</dbReference>
<evidence type="ECO:0000313" key="7">
    <source>
        <dbReference type="Proteomes" id="UP001500968"/>
    </source>
</evidence>
<keyword evidence="2 4" id="KW-0479">Metal-binding</keyword>
<evidence type="ECO:0000256" key="4">
    <source>
        <dbReference type="PROSITE-ProRule" id="PRU00433"/>
    </source>
</evidence>
<dbReference type="EMBL" id="BAABCR010000015">
    <property type="protein sequence ID" value="GAA4033155.1"/>
    <property type="molecule type" value="Genomic_DNA"/>
</dbReference>
<feature type="domain" description="Cytochrome c" evidence="5">
    <location>
        <begin position="39"/>
        <end position="116"/>
    </location>
</feature>
<keyword evidence="7" id="KW-1185">Reference proteome</keyword>
<reference evidence="7" key="1">
    <citation type="journal article" date="2019" name="Int. J. Syst. Evol. Microbiol.">
        <title>The Global Catalogue of Microorganisms (GCM) 10K type strain sequencing project: providing services to taxonomists for standard genome sequencing and annotation.</title>
        <authorList>
            <consortium name="The Broad Institute Genomics Platform"/>
            <consortium name="The Broad Institute Genome Sequencing Center for Infectious Disease"/>
            <person name="Wu L."/>
            <person name="Ma J."/>
        </authorList>
    </citation>
    <scope>NUCLEOTIDE SEQUENCE [LARGE SCALE GENOMIC DNA]</scope>
    <source>
        <strain evidence="7">JCM 17064</strain>
    </source>
</reference>
<proteinExistence type="predicted"/>
<dbReference type="Proteomes" id="UP001500968">
    <property type="component" value="Unassembled WGS sequence"/>
</dbReference>
<dbReference type="InterPro" id="IPR009056">
    <property type="entry name" value="Cyt_c-like_dom"/>
</dbReference>
<protein>
    <recommendedName>
        <fullName evidence="5">Cytochrome c domain-containing protein</fullName>
    </recommendedName>
</protein>
<accession>A0ABP7TZ27</accession>
<evidence type="ECO:0000256" key="1">
    <source>
        <dbReference type="ARBA" id="ARBA00022617"/>
    </source>
</evidence>
<gene>
    <name evidence="6" type="ORF">GCM10022386_16930</name>
</gene>
<dbReference type="InterPro" id="IPR036909">
    <property type="entry name" value="Cyt_c-like_dom_sf"/>
</dbReference>
<dbReference type="Pfam" id="PF13442">
    <property type="entry name" value="Cytochrome_CBB3"/>
    <property type="match status" value="1"/>
</dbReference>
<evidence type="ECO:0000256" key="2">
    <source>
        <dbReference type="ARBA" id="ARBA00022723"/>
    </source>
</evidence>
<dbReference type="SUPFAM" id="SSF46626">
    <property type="entry name" value="Cytochrome c"/>
    <property type="match status" value="1"/>
</dbReference>
<organism evidence="6 7">
    <name type="scientific">Flavobacterium cheonhonense</name>
    <dbReference type="NCBI Taxonomy" id="706185"/>
    <lineage>
        <taxon>Bacteria</taxon>
        <taxon>Pseudomonadati</taxon>
        <taxon>Bacteroidota</taxon>
        <taxon>Flavobacteriia</taxon>
        <taxon>Flavobacteriales</taxon>
        <taxon>Flavobacteriaceae</taxon>
        <taxon>Flavobacterium</taxon>
    </lineage>
</organism>
<evidence type="ECO:0000313" key="6">
    <source>
        <dbReference type="EMBL" id="GAA4033155.1"/>
    </source>
</evidence>
<name>A0ABP7TZ27_9FLAO</name>
<sequence length="145" mass="16927">MFSSVKYLLVLLLLLLFFTAYNYSLYTNQSDYGTIRLSEKALQGEKHWRENNCNACHQLYGLGGYLGPDLTNVYSFRKNDGNYLKAMFNSGVKAMPRFDFNETEKEELLQFLMEVDQTGNYPNTEATIKPDGWVKVQYKKETYEH</sequence>